<gene>
    <name evidence="3" type="ORF">KIH39_07030</name>
</gene>
<dbReference type="Gene3D" id="2.130.10.10">
    <property type="entry name" value="YVTN repeat-like/Quinoprotein amine dehydrogenase"/>
    <property type="match status" value="2"/>
</dbReference>
<dbReference type="InterPro" id="IPR011047">
    <property type="entry name" value="Quinoprotein_ADH-like_sf"/>
</dbReference>
<keyword evidence="1" id="KW-0732">Signal</keyword>
<dbReference type="EMBL" id="CP074694">
    <property type="protein sequence ID" value="QVL33656.1"/>
    <property type="molecule type" value="Genomic_DNA"/>
</dbReference>
<dbReference type="SMART" id="SM00564">
    <property type="entry name" value="PQQ"/>
    <property type="match status" value="5"/>
</dbReference>
<organism evidence="3 4">
    <name type="scientific">Telmatocola sphagniphila</name>
    <dbReference type="NCBI Taxonomy" id="1123043"/>
    <lineage>
        <taxon>Bacteria</taxon>
        <taxon>Pseudomonadati</taxon>
        <taxon>Planctomycetota</taxon>
        <taxon>Planctomycetia</taxon>
        <taxon>Gemmatales</taxon>
        <taxon>Gemmataceae</taxon>
    </lineage>
</organism>
<reference evidence="3" key="1">
    <citation type="submission" date="2021-05" db="EMBL/GenBank/DDBJ databases">
        <title>Complete genome sequence of the cellulolytic planctomycete Telmatocola sphagniphila SP2T and characterization of the first cellulase from planctomycetes.</title>
        <authorList>
            <person name="Rakitin A.L."/>
            <person name="Beletsky A.V."/>
            <person name="Naumoff D.G."/>
            <person name="Kulichevskaya I.S."/>
            <person name="Mardanov A.V."/>
            <person name="Ravin N.V."/>
            <person name="Dedysh S.N."/>
        </authorList>
    </citation>
    <scope>NUCLEOTIDE SEQUENCE</scope>
    <source>
        <strain evidence="3">SP2T</strain>
    </source>
</reference>
<evidence type="ECO:0000313" key="3">
    <source>
        <dbReference type="EMBL" id="QVL33656.1"/>
    </source>
</evidence>
<dbReference type="Proteomes" id="UP000676194">
    <property type="component" value="Chromosome"/>
</dbReference>
<dbReference type="RefSeq" id="WP_213498576.1">
    <property type="nucleotide sequence ID" value="NZ_CP074694.1"/>
</dbReference>
<feature type="domain" description="Pyrrolo-quinoline quinone repeat" evidence="2">
    <location>
        <begin position="53"/>
        <end position="103"/>
    </location>
</feature>
<evidence type="ECO:0000313" key="4">
    <source>
        <dbReference type="Proteomes" id="UP000676194"/>
    </source>
</evidence>
<evidence type="ECO:0000259" key="2">
    <source>
        <dbReference type="Pfam" id="PF13360"/>
    </source>
</evidence>
<dbReference type="SUPFAM" id="SSF50998">
    <property type="entry name" value="Quinoprotein alcohol dehydrogenase-like"/>
    <property type="match status" value="1"/>
</dbReference>
<accession>A0A8E6EZN2</accession>
<dbReference type="PANTHER" id="PTHR34512:SF30">
    <property type="entry name" value="OUTER MEMBRANE PROTEIN ASSEMBLY FACTOR BAMB"/>
    <property type="match status" value="1"/>
</dbReference>
<dbReference type="PANTHER" id="PTHR34512">
    <property type="entry name" value="CELL SURFACE PROTEIN"/>
    <property type="match status" value="1"/>
</dbReference>
<dbReference type="Pfam" id="PF13360">
    <property type="entry name" value="PQQ_2"/>
    <property type="match status" value="3"/>
</dbReference>
<evidence type="ECO:0000256" key="1">
    <source>
        <dbReference type="SAM" id="SignalP"/>
    </source>
</evidence>
<dbReference type="Gene3D" id="2.40.10.480">
    <property type="match status" value="1"/>
</dbReference>
<sequence length="429" mass="47628">MIIRTFRFLYLVTLVAWSSPAFADNWPSWRGPDNLGISTEKNIPSEWSDEKNIAWKAKMPGIGASTPVVWGDKIFLSSEEGDSTVLLCLDAKDGKEIWKQKVGIVPKKPQFQAGENSAATSSPSTDGKHVWVAVGSGELACFDVAGKEIWKFNAQERYGKFKYQFGMHSTPVLYGDKLYWQLIHSIPGYVICIDAKTGEEVWKVVRKSDGIQENEHSYASTMIWHNGDKAYLLAHGNDYCTAHDLKDGSEIWRVTELNAKAKYDRTLRFVASPLATPELIIVPTAKRGPVVAVKPDAKGTFGPGSEFEQFRFETTPDVPSPLLKDGLVYLCSASGQLTCLDAKTGKAYYKNERFHEAKYRSSPVYADGKIYLSGHDGTVTVVKAGEKFEILAKNRLNDRVSASPVISNGRLYIRGFDNLYAIGTLKSTN</sequence>
<dbReference type="KEGG" id="tsph:KIH39_07030"/>
<dbReference type="InterPro" id="IPR002372">
    <property type="entry name" value="PQQ_rpt_dom"/>
</dbReference>
<name>A0A8E6EZN2_9BACT</name>
<dbReference type="InterPro" id="IPR018391">
    <property type="entry name" value="PQQ_b-propeller_rpt"/>
</dbReference>
<keyword evidence="4" id="KW-1185">Reference proteome</keyword>
<feature type="chain" id="PRO_5034729292" evidence="1">
    <location>
        <begin position="24"/>
        <end position="429"/>
    </location>
</feature>
<proteinExistence type="predicted"/>
<dbReference type="InterPro" id="IPR015943">
    <property type="entry name" value="WD40/YVTN_repeat-like_dom_sf"/>
</dbReference>
<feature type="signal peptide" evidence="1">
    <location>
        <begin position="1"/>
        <end position="23"/>
    </location>
</feature>
<feature type="domain" description="Pyrrolo-quinoline quinone repeat" evidence="2">
    <location>
        <begin position="318"/>
        <end position="383"/>
    </location>
</feature>
<feature type="domain" description="Pyrrolo-quinoline quinone repeat" evidence="2">
    <location>
        <begin position="136"/>
        <end position="296"/>
    </location>
</feature>
<protein>
    <submittedName>
        <fullName evidence="3">PQQ-like beta-propeller repeat protein</fullName>
    </submittedName>
</protein>
<dbReference type="AlphaFoldDB" id="A0A8E6EZN2"/>